<sequence>MTRHLSVDPDELKRIVKEAIREELSAAGLRIDEPEHQFEAREDFRFLRNIRQALAGISSKVGAAVILSIVSGLLWLLWNGFQALLPPR</sequence>
<name>A0ABS9QIC8_9HYPH</name>
<evidence type="ECO:0000256" key="1">
    <source>
        <dbReference type="SAM" id="Phobius"/>
    </source>
</evidence>
<protein>
    <submittedName>
        <fullName evidence="2">Uncharacterized protein</fullName>
    </submittedName>
</protein>
<feature type="transmembrane region" description="Helical" evidence="1">
    <location>
        <begin position="53"/>
        <end position="78"/>
    </location>
</feature>
<evidence type="ECO:0000313" key="3">
    <source>
        <dbReference type="Proteomes" id="UP001201701"/>
    </source>
</evidence>
<keyword evidence="3" id="KW-1185">Reference proteome</keyword>
<keyword evidence="1" id="KW-1133">Transmembrane helix</keyword>
<organism evidence="2 3">
    <name type="scientific">Mesorhizobium retamae</name>
    <dbReference type="NCBI Taxonomy" id="2912854"/>
    <lineage>
        <taxon>Bacteria</taxon>
        <taxon>Pseudomonadati</taxon>
        <taxon>Pseudomonadota</taxon>
        <taxon>Alphaproteobacteria</taxon>
        <taxon>Hyphomicrobiales</taxon>
        <taxon>Phyllobacteriaceae</taxon>
        <taxon>Mesorhizobium</taxon>
    </lineage>
</organism>
<dbReference type="Proteomes" id="UP001201701">
    <property type="component" value="Unassembled WGS sequence"/>
</dbReference>
<accession>A0ABS9QIC8</accession>
<keyword evidence="1" id="KW-0472">Membrane</keyword>
<comment type="caution">
    <text evidence="2">The sequence shown here is derived from an EMBL/GenBank/DDBJ whole genome shotgun (WGS) entry which is preliminary data.</text>
</comment>
<reference evidence="2 3" key="1">
    <citation type="submission" date="2022-02" db="EMBL/GenBank/DDBJ databases">
        <title>Draft genome sequence of Mezorhizobium retamae strain IRAMC:0171 isolated from Retama raetam nodules.</title>
        <authorList>
            <person name="Bengaied R."/>
            <person name="Sbissi I."/>
            <person name="Huber K."/>
            <person name="Ghodbane F."/>
            <person name="Nouioui I."/>
            <person name="Tarhouni M."/>
            <person name="Gtari M."/>
        </authorList>
    </citation>
    <scope>NUCLEOTIDE SEQUENCE [LARGE SCALE GENOMIC DNA]</scope>
    <source>
        <strain evidence="2 3">IRAMC:0171</strain>
    </source>
</reference>
<dbReference type="EMBL" id="JAKREW010000021">
    <property type="protein sequence ID" value="MCG7507212.1"/>
    <property type="molecule type" value="Genomic_DNA"/>
</dbReference>
<keyword evidence="1" id="KW-0812">Transmembrane</keyword>
<evidence type="ECO:0000313" key="2">
    <source>
        <dbReference type="EMBL" id="MCG7507212.1"/>
    </source>
</evidence>
<gene>
    <name evidence="2" type="ORF">L4923_19460</name>
</gene>
<proteinExistence type="predicted"/>
<dbReference type="RefSeq" id="WP_239368137.1">
    <property type="nucleotide sequence ID" value="NZ_JAKREW010000021.1"/>
</dbReference>